<accession>A0A8X7VQ48</accession>
<comment type="caution">
    <text evidence="1">The sequence shown here is derived from an EMBL/GenBank/DDBJ whole genome shotgun (WGS) entry which is preliminary data.</text>
</comment>
<dbReference type="AlphaFoldDB" id="A0A8X7VQ48"/>
<gene>
    <name evidence="1" type="ORF">Bca52824_018493</name>
</gene>
<organism evidence="1 2">
    <name type="scientific">Brassica carinata</name>
    <name type="common">Ethiopian mustard</name>
    <name type="synonym">Abyssinian cabbage</name>
    <dbReference type="NCBI Taxonomy" id="52824"/>
    <lineage>
        <taxon>Eukaryota</taxon>
        <taxon>Viridiplantae</taxon>
        <taxon>Streptophyta</taxon>
        <taxon>Embryophyta</taxon>
        <taxon>Tracheophyta</taxon>
        <taxon>Spermatophyta</taxon>
        <taxon>Magnoliopsida</taxon>
        <taxon>eudicotyledons</taxon>
        <taxon>Gunneridae</taxon>
        <taxon>Pentapetalae</taxon>
        <taxon>rosids</taxon>
        <taxon>malvids</taxon>
        <taxon>Brassicales</taxon>
        <taxon>Brassicaceae</taxon>
        <taxon>Brassiceae</taxon>
        <taxon>Brassica</taxon>
    </lineage>
</organism>
<name>A0A8X7VQ48_BRACI</name>
<reference evidence="1 2" key="1">
    <citation type="submission" date="2020-02" db="EMBL/GenBank/DDBJ databases">
        <authorList>
            <person name="Ma Q."/>
            <person name="Huang Y."/>
            <person name="Song X."/>
            <person name="Pei D."/>
        </authorList>
    </citation>
    <scope>NUCLEOTIDE SEQUENCE [LARGE SCALE GENOMIC DNA]</scope>
    <source>
        <strain evidence="1">Sxm20200214</strain>
        <tissue evidence="1">Leaf</tissue>
    </source>
</reference>
<dbReference type="EMBL" id="JAAMPC010000004">
    <property type="protein sequence ID" value="KAG2315371.1"/>
    <property type="molecule type" value="Genomic_DNA"/>
</dbReference>
<evidence type="ECO:0000313" key="1">
    <source>
        <dbReference type="EMBL" id="KAG2315371.1"/>
    </source>
</evidence>
<proteinExistence type="predicted"/>
<sequence>MEKHGIDFAHWMESDGFDNHDEMKSEGYDLDEGILIEVMESDGVDGDGVTVVSIFSRVFRQRRWGETVGDGILTEE</sequence>
<keyword evidence="2" id="KW-1185">Reference proteome</keyword>
<dbReference type="Proteomes" id="UP000886595">
    <property type="component" value="Unassembled WGS sequence"/>
</dbReference>
<protein>
    <submittedName>
        <fullName evidence="1">Uncharacterized protein</fullName>
    </submittedName>
</protein>
<evidence type="ECO:0000313" key="2">
    <source>
        <dbReference type="Proteomes" id="UP000886595"/>
    </source>
</evidence>